<dbReference type="FunFam" id="3.30.750.24:FF:000002">
    <property type="entry name" value="Sulfate transporter 31"/>
    <property type="match status" value="1"/>
</dbReference>
<feature type="region of interest" description="Disordered" evidence="6">
    <location>
        <begin position="640"/>
        <end position="662"/>
    </location>
</feature>
<dbReference type="Proteomes" id="UP001141806">
    <property type="component" value="Unassembled WGS sequence"/>
</dbReference>
<feature type="transmembrane region" description="Helical" evidence="7">
    <location>
        <begin position="73"/>
        <end position="89"/>
    </location>
</feature>
<evidence type="ECO:0000313" key="10">
    <source>
        <dbReference type="Proteomes" id="UP001141806"/>
    </source>
</evidence>
<feature type="transmembrane region" description="Helical" evidence="7">
    <location>
        <begin position="356"/>
        <end position="375"/>
    </location>
</feature>
<dbReference type="InterPro" id="IPR002645">
    <property type="entry name" value="STAS_dom"/>
</dbReference>
<organism evidence="9 10">
    <name type="scientific">Protea cynaroides</name>
    <dbReference type="NCBI Taxonomy" id="273540"/>
    <lineage>
        <taxon>Eukaryota</taxon>
        <taxon>Viridiplantae</taxon>
        <taxon>Streptophyta</taxon>
        <taxon>Embryophyta</taxon>
        <taxon>Tracheophyta</taxon>
        <taxon>Spermatophyta</taxon>
        <taxon>Magnoliopsida</taxon>
        <taxon>Proteales</taxon>
        <taxon>Proteaceae</taxon>
        <taxon>Protea</taxon>
    </lineage>
</organism>
<comment type="subcellular location">
    <subcellularLocation>
        <location evidence="1">Membrane</location>
        <topology evidence="1">Multi-pass membrane protein</topology>
    </subcellularLocation>
</comment>
<feature type="domain" description="STAS" evidence="8">
    <location>
        <begin position="505"/>
        <end position="627"/>
    </location>
</feature>
<keyword evidence="3 7" id="KW-0812">Transmembrane</keyword>
<feature type="transmembrane region" description="Helical" evidence="7">
    <location>
        <begin position="419"/>
        <end position="435"/>
    </location>
</feature>
<keyword evidence="10" id="KW-1185">Reference proteome</keyword>
<dbReference type="OrthoDB" id="288203at2759"/>
<sequence length="662" mass="73061">MTGSSETDVIQKVNFPRPRSFFTSFKSDLKETFFPDDPFRQFKSETNPLNRTKEVLQYFITILEWLPKYNLRLFRYDLLAGITIASLAIPQGISYAKLANLPPIIGLYSSFVPPLIYAIFGSSKDLAVGTVAAASLLLASTLGDKVSIKDDPALYLRLIYTSTFFTGIFQAALGIFRLGILVDFLSHSTIIGFMGGTATIIILQQLKGVFGLMQFTHKTDLFSVMHSVFSQTKEWRWESAVIGICFLIFLLFTKRLMEKKPNLFWVSAVAPMVVVVVGGVFAYVVHGENHGIQIVGHLNKGINPSSLTKLNFESKYLPVTIKAGIITGILALAEGVAIGRSFAVMKNYQIDGNKEMIAFGIMNLVGSFTSCYLTTGPFSKSAVNYNAGCKTQMSNVVMSVCMMLTLLLLAPLFSYTPLVGLSAIIISAMLGLIKYKEIYFLFKVDKFDFCVCMAAFLGVVLVSMDVGLMLSVGFSIMRALLYVARPGSSKLGNIPNSTMFRDVEQYPNATEVLGILIIQLGSPIYFANSAYIKEKITRWIEDELDTTNSKGCDLEHLILDFGGVISIDMTGIEMLFEMQRNTAKRGIKVALVNPRIPVLEKLMISNFIESIGKESVFLSIEEAVEASRFMLNQSKDNINNTGPSTTVESNSIVTGDTDIQTI</sequence>
<dbReference type="PANTHER" id="PTHR11814">
    <property type="entry name" value="SULFATE TRANSPORTER"/>
    <property type="match status" value="1"/>
</dbReference>
<feature type="transmembrane region" description="Helical" evidence="7">
    <location>
        <begin position="126"/>
        <end position="143"/>
    </location>
</feature>
<comment type="caution">
    <text evidence="9">The sequence shown here is derived from an EMBL/GenBank/DDBJ whole genome shotgun (WGS) entry which is preliminary data.</text>
</comment>
<dbReference type="AlphaFoldDB" id="A0A9Q0GNF6"/>
<evidence type="ECO:0000256" key="4">
    <source>
        <dbReference type="ARBA" id="ARBA00022989"/>
    </source>
</evidence>
<dbReference type="InterPro" id="IPR036513">
    <property type="entry name" value="STAS_dom_sf"/>
</dbReference>
<dbReference type="Pfam" id="PF01740">
    <property type="entry name" value="STAS"/>
    <property type="match status" value="1"/>
</dbReference>
<gene>
    <name evidence="9" type="ORF">NE237_026973</name>
</gene>
<evidence type="ECO:0000256" key="1">
    <source>
        <dbReference type="ARBA" id="ARBA00004141"/>
    </source>
</evidence>
<feature type="transmembrane region" description="Helical" evidence="7">
    <location>
        <begin position="155"/>
        <end position="178"/>
    </location>
</feature>
<proteinExistence type="predicted"/>
<dbReference type="SUPFAM" id="SSF52091">
    <property type="entry name" value="SpoIIaa-like"/>
    <property type="match status" value="1"/>
</dbReference>
<dbReference type="EMBL" id="JAMYWD010000012">
    <property type="protein sequence ID" value="KAJ4950141.1"/>
    <property type="molecule type" value="Genomic_DNA"/>
</dbReference>
<dbReference type="Pfam" id="PF00916">
    <property type="entry name" value="Sulfate_transp"/>
    <property type="match status" value="1"/>
</dbReference>
<accession>A0A9Q0GNF6</accession>
<evidence type="ECO:0000256" key="7">
    <source>
        <dbReference type="SAM" id="Phobius"/>
    </source>
</evidence>
<feature type="transmembrane region" description="Helical" evidence="7">
    <location>
        <begin position="101"/>
        <end position="120"/>
    </location>
</feature>
<evidence type="ECO:0000256" key="2">
    <source>
        <dbReference type="ARBA" id="ARBA00022448"/>
    </source>
</evidence>
<dbReference type="InterPro" id="IPR011547">
    <property type="entry name" value="SLC26A/SulP_dom"/>
</dbReference>
<name>A0A9Q0GNF6_9MAGN</name>
<feature type="transmembrane region" description="Helical" evidence="7">
    <location>
        <begin position="264"/>
        <end position="285"/>
    </location>
</feature>
<dbReference type="GO" id="GO:0016020">
    <property type="term" value="C:membrane"/>
    <property type="evidence" value="ECO:0007669"/>
    <property type="project" value="UniProtKB-SubCell"/>
</dbReference>
<dbReference type="CDD" id="cd07042">
    <property type="entry name" value="STAS_SulP_like_sulfate_transporter"/>
    <property type="match status" value="1"/>
</dbReference>
<dbReference type="InterPro" id="IPR018045">
    <property type="entry name" value="S04_transporter_CS"/>
</dbReference>
<keyword evidence="2" id="KW-0813">Transport</keyword>
<dbReference type="PROSITE" id="PS50801">
    <property type="entry name" value="STAS"/>
    <property type="match status" value="1"/>
</dbReference>
<evidence type="ECO:0000256" key="3">
    <source>
        <dbReference type="ARBA" id="ARBA00022692"/>
    </source>
</evidence>
<evidence type="ECO:0000256" key="6">
    <source>
        <dbReference type="SAM" id="MobiDB-lite"/>
    </source>
</evidence>
<evidence type="ECO:0000259" key="8">
    <source>
        <dbReference type="PROSITE" id="PS50801"/>
    </source>
</evidence>
<feature type="transmembrane region" description="Helical" evidence="7">
    <location>
        <begin position="235"/>
        <end position="252"/>
    </location>
</feature>
<evidence type="ECO:0000256" key="5">
    <source>
        <dbReference type="ARBA" id="ARBA00023136"/>
    </source>
</evidence>
<reference evidence="9" key="1">
    <citation type="journal article" date="2023" name="Plant J.">
        <title>The genome of the king protea, Protea cynaroides.</title>
        <authorList>
            <person name="Chang J."/>
            <person name="Duong T.A."/>
            <person name="Schoeman C."/>
            <person name="Ma X."/>
            <person name="Roodt D."/>
            <person name="Barker N."/>
            <person name="Li Z."/>
            <person name="Van de Peer Y."/>
            <person name="Mizrachi E."/>
        </authorList>
    </citation>
    <scope>NUCLEOTIDE SEQUENCE</scope>
    <source>
        <tissue evidence="9">Young leaves</tissue>
    </source>
</reference>
<dbReference type="InterPro" id="IPR001902">
    <property type="entry name" value="SLC26A/SulP_fam"/>
</dbReference>
<evidence type="ECO:0000313" key="9">
    <source>
        <dbReference type="EMBL" id="KAJ4950141.1"/>
    </source>
</evidence>
<dbReference type="Gene3D" id="3.30.750.24">
    <property type="entry name" value="STAS domain"/>
    <property type="match status" value="1"/>
</dbReference>
<dbReference type="PROSITE" id="PS01130">
    <property type="entry name" value="SLC26A"/>
    <property type="match status" value="1"/>
</dbReference>
<keyword evidence="4 7" id="KW-1133">Transmembrane helix</keyword>
<feature type="transmembrane region" description="Helical" evidence="7">
    <location>
        <begin position="316"/>
        <end position="336"/>
    </location>
</feature>
<dbReference type="GO" id="GO:0008271">
    <property type="term" value="F:secondary active sulfate transmembrane transporter activity"/>
    <property type="evidence" value="ECO:0007669"/>
    <property type="project" value="InterPro"/>
</dbReference>
<dbReference type="NCBIfam" id="TIGR00815">
    <property type="entry name" value="sulP"/>
    <property type="match status" value="1"/>
</dbReference>
<feature type="transmembrane region" description="Helical" evidence="7">
    <location>
        <begin position="447"/>
        <end position="476"/>
    </location>
</feature>
<protein>
    <recommendedName>
        <fullName evidence="8">STAS domain-containing protein</fullName>
    </recommendedName>
</protein>
<keyword evidence="5 7" id="KW-0472">Membrane</keyword>